<organism evidence="1">
    <name type="scientific">Pararge aegeria</name>
    <name type="common">speckled wood butterfly</name>
    <dbReference type="NCBI Taxonomy" id="116150"/>
    <lineage>
        <taxon>Eukaryota</taxon>
        <taxon>Metazoa</taxon>
        <taxon>Ecdysozoa</taxon>
        <taxon>Arthropoda</taxon>
        <taxon>Hexapoda</taxon>
        <taxon>Insecta</taxon>
        <taxon>Pterygota</taxon>
        <taxon>Neoptera</taxon>
        <taxon>Endopterygota</taxon>
        <taxon>Lepidoptera</taxon>
        <taxon>Glossata</taxon>
        <taxon>Ditrysia</taxon>
        <taxon>Papilionoidea</taxon>
        <taxon>Nymphalidae</taxon>
        <taxon>Satyrinae</taxon>
        <taxon>Satyrini</taxon>
        <taxon>Parargina</taxon>
        <taxon>Pararge</taxon>
    </lineage>
</organism>
<protein>
    <submittedName>
        <fullName evidence="1">Uncharacterized protein</fullName>
    </submittedName>
</protein>
<reference evidence="1" key="1">
    <citation type="journal article" date="2013" name="BMC Genomics">
        <title>Unscrambling butterfly oogenesis.</title>
        <authorList>
            <person name="Carter J.M."/>
            <person name="Baker S.C."/>
            <person name="Pink R."/>
            <person name="Carter D.R."/>
            <person name="Collins A."/>
            <person name="Tomlin J."/>
            <person name="Gibbs M."/>
            <person name="Breuker C.J."/>
        </authorList>
    </citation>
    <scope>NUCLEOTIDE SEQUENCE</scope>
    <source>
        <tissue evidence="1">Ovary</tissue>
    </source>
</reference>
<reference evidence="1" key="2">
    <citation type="submission" date="2013-05" db="EMBL/GenBank/DDBJ databases">
        <authorList>
            <person name="Carter J.-M."/>
            <person name="Baker S.C."/>
            <person name="Pink R."/>
            <person name="Carter D.R.F."/>
            <person name="Collins A."/>
            <person name="Tomlin J."/>
            <person name="Gibbs M."/>
            <person name="Breuker C.J."/>
        </authorList>
    </citation>
    <scope>NUCLEOTIDE SEQUENCE</scope>
    <source>
        <tissue evidence="1">Ovary</tissue>
    </source>
</reference>
<dbReference type="AlphaFoldDB" id="S4PT34"/>
<proteinExistence type="predicted"/>
<sequence length="77" mass="9524">MLHGIWHTDFLDYLKNHKLTVIRKVLKSDPLSSQQEDQPRQNVLQIVVFPRHVWHWWYKGDRRQQAGHRYIYCRRSI</sequence>
<accession>S4PT34</accession>
<evidence type="ECO:0000313" key="1">
    <source>
        <dbReference type="EMBL" id="JAA79827.1"/>
    </source>
</evidence>
<dbReference type="EMBL" id="GAIX01012733">
    <property type="protein sequence ID" value="JAA79827.1"/>
    <property type="molecule type" value="Transcribed_RNA"/>
</dbReference>
<name>S4PT34_9NEOP</name>